<dbReference type="GO" id="GO:0005737">
    <property type="term" value="C:cytoplasm"/>
    <property type="evidence" value="ECO:0007669"/>
    <property type="project" value="TreeGrafter"/>
</dbReference>
<organism evidence="1 2">
    <name type="scientific">Cohnella herbarum</name>
    <dbReference type="NCBI Taxonomy" id="2728023"/>
    <lineage>
        <taxon>Bacteria</taxon>
        <taxon>Bacillati</taxon>
        <taxon>Bacillota</taxon>
        <taxon>Bacilli</taxon>
        <taxon>Bacillales</taxon>
        <taxon>Paenibacillaceae</taxon>
        <taxon>Cohnella</taxon>
    </lineage>
</organism>
<gene>
    <name evidence="1" type="ORF">HH215_08725</name>
</gene>
<dbReference type="Proteomes" id="UP000502248">
    <property type="component" value="Chromosome"/>
</dbReference>
<proteinExistence type="predicted"/>
<dbReference type="EMBL" id="CP051680">
    <property type="protein sequence ID" value="QJD83246.1"/>
    <property type="molecule type" value="Genomic_DNA"/>
</dbReference>
<dbReference type="InterPro" id="IPR029033">
    <property type="entry name" value="His_PPase_superfam"/>
</dbReference>
<reference evidence="1 2" key="1">
    <citation type="submission" date="2020-04" db="EMBL/GenBank/DDBJ databases">
        <title>Genome sequencing of novel species.</title>
        <authorList>
            <person name="Heo J."/>
            <person name="Kim S.-J."/>
            <person name="Kim J.-S."/>
            <person name="Hong S.-B."/>
            <person name="Kwon S.-W."/>
        </authorList>
    </citation>
    <scope>NUCLEOTIDE SEQUENCE [LARGE SCALE GENOMIC DNA]</scope>
    <source>
        <strain evidence="1 2">MFER-1</strain>
    </source>
</reference>
<dbReference type="Gene3D" id="3.40.50.1240">
    <property type="entry name" value="Phosphoglycerate mutase-like"/>
    <property type="match status" value="1"/>
</dbReference>
<dbReference type="PANTHER" id="PTHR48100">
    <property type="entry name" value="BROAD-SPECIFICITY PHOSPHATASE YOR283W-RELATED"/>
    <property type="match status" value="1"/>
</dbReference>
<dbReference type="CDD" id="cd07067">
    <property type="entry name" value="HP_PGM_like"/>
    <property type="match status" value="1"/>
</dbReference>
<dbReference type="InterPro" id="IPR050275">
    <property type="entry name" value="PGM_Phosphatase"/>
</dbReference>
<dbReference type="SMART" id="SM00855">
    <property type="entry name" value="PGAM"/>
    <property type="match status" value="1"/>
</dbReference>
<name>A0A7Z2VHE5_9BACL</name>
<accession>A0A7Z2VHE5</accession>
<dbReference type="KEGG" id="cheb:HH215_08725"/>
<dbReference type="PANTHER" id="PTHR48100:SF59">
    <property type="entry name" value="ADENOSYLCOBALAMIN_ALPHA-RIBAZOLE PHOSPHATASE"/>
    <property type="match status" value="1"/>
</dbReference>
<dbReference type="SUPFAM" id="SSF53254">
    <property type="entry name" value="Phosphoglycerate mutase-like"/>
    <property type="match status" value="1"/>
</dbReference>
<dbReference type="Pfam" id="PF00300">
    <property type="entry name" value="His_Phos_1"/>
    <property type="match status" value="1"/>
</dbReference>
<evidence type="ECO:0000313" key="1">
    <source>
        <dbReference type="EMBL" id="QJD83246.1"/>
    </source>
</evidence>
<dbReference type="GO" id="GO:0016791">
    <property type="term" value="F:phosphatase activity"/>
    <property type="evidence" value="ECO:0007669"/>
    <property type="project" value="TreeGrafter"/>
</dbReference>
<dbReference type="InterPro" id="IPR013078">
    <property type="entry name" value="His_Pase_superF_clade-1"/>
</dbReference>
<keyword evidence="2" id="KW-1185">Reference proteome</keyword>
<sequence length="193" mass="22417">MSCESGDIEIVETILYFVRHAESVYVEGKERTRGLSEQGMKDSLKIKDILRSEYIDVFVSSPYERSIETIRLLANEQCKEIHIEEDLRERDIGDFTPATFLKAKRDVMVDFNKSFPGGESSIVAQKRAIEVINRFIGTGKKIGIGTHGDIMTLMLNYFDKQYEFTFWESTTMPDIYKVRFEGNKLIEVTRMWE</sequence>
<protein>
    <submittedName>
        <fullName evidence="1">Histidine phosphatase family protein</fullName>
    </submittedName>
</protein>
<dbReference type="AlphaFoldDB" id="A0A7Z2VHE5"/>
<evidence type="ECO:0000313" key="2">
    <source>
        <dbReference type="Proteomes" id="UP000502248"/>
    </source>
</evidence>